<dbReference type="InterPro" id="IPR044591">
    <property type="entry name" value="RUK"/>
</dbReference>
<dbReference type="EnsemblPlants" id="Solyc05g023630.1.1">
    <property type="protein sequence ID" value="Solyc05g023630.1.1.1"/>
    <property type="gene ID" value="Solyc05g023630.1"/>
</dbReference>
<dbReference type="Proteomes" id="UP000004994">
    <property type="component" value="Chromosome 5"/>
</dbReference>
<sequence length="82" mass="9057">MLNLHNFINLLIRHSTFLADEPANSGLFGALIDGLRDTQEKGRRFSIAALGELLFYISTQNEHARGNKPMESPLKGSQPSSC</sequence>
<dbReference type="AlphaFoldDB" id="A0A3Q7GK40"/>
<accession>A0A3Q7GK40</accession>
<dbReference type="PANTHER" id="PTHR46562">
    <property type="entry name" value="SERINE/THREONINE-KINASE ULK4-LIKE PROTEIN-RELATED"/>
    <property type="match status" value="1"/>
</dbReference>
<dbReference type="STRING" id="4081.A0A3Q7GK40"/>
<evidence type="ECO:0000313" key="1">
    <source>
        <dbReference type="EnsemblPlants" id="Solyc05g023630.1.1.1"/>
    </source>
</evidence>
<evidence type="ECO:0000313" key="2">
    <source>
        <dbReference type="Proteomes" id="UP000004994"/>
    </source>
</evidence>
<dbReference type="Gramene" id="Solyc05g023630.1.1">
    <property type="protein sequence ID" value="Solyc05g023630.1.1.1"/>
    <property type="gene ID" value="Solyc05g023630.1"/>
</dbReference>
<keyword evidence="2" id="KW-1185">Reference proteome</keyword>
<protein>
    <submittedName>
        <fullName evidence="1">Uncharacterized protein</fullName>
    </submittedName>
</protein>
<reference evidence="1" key="1">
    <citation type="journal article" date="2012" name="Nature">
        <title>The tomato genome sequence provides insights into fleshy fruit evolution.</title>
        <authorList>
            <consortium name="Tomato Genome Consortium"/>
        </authorList>
    </citation>
    <scope>NUCLEOTIDE SEQUENCE [LARGE SCALE GENOMIC DNA]</scope>
    <source>
        <strain evidence="1">cv. Heinz 1706</strain>
    </source>
</reference>
<dbReference type="GO" id="GO:0000914">
    <property type="term" value="P:phragmoplast assembly"/>
    <property type="evidence" value="ECO:0007669"/>
    <property type="project" value="InterPro"/>
</dbReference>
<reference evidence="1" key="2">
    <citation type="submission" date="2019-01" db="UniProtKB">
        <authorList>
            <consortium name="EnsemblPlants"/>
        </authorList>
    </citation>
    <scope>IDENTIFICATION</scope>
    <source>
        <strain evidence="1">cv. Heinz 1706</strain>
    </source>
</reference>
<dbReference type="PaxDb" id="4081-Solyc05g023630.1.1"/>
<dbReference type="InParanoid" id="A0A3Q7GK40"/>
<dbReference type="PANTHER" id="PTHR46562:SF1">
    <property type="entry name" value="SERINE_THREONINE-PROTEIN KINASE ULK4"/>
    <property type="match status" value="1"/>
</dbReference>
<proteinExistence type="predicted"/>
<name>A0A3Q7GK40_SOLLC</name>
<dbReference type="SMR" id="A0A3Q7GK40"/>
<organism evidence="1">
    <name type="scientific">Solanum lycopersicum</name>
    <name type="common">Tomato</name>
    <name type="synonym">Lycopersicon esculentum</name>
    <dbReference type="NCBI Taxonomy" id="4081"/>
    <lineage>
        <taxon>Eukaryota</taxon>
        <taxon>Viridiplantae</taxon>
        <taxon>Streptophyta</taxon>
        <taxon>Embryophyta</taxon>
        <taxon>Tracheophyta</taxon>
        <taxon>Spermatophyta</taxon>
        <taxon>Magnoliopsida</taxon>
        <taxon>eudicotyledons</taxon>
        <taxon>Gunneridae</taxon>
        <taxon>Pentapetalae</taxon>
        <taxon>asterids</taxon>
        <taxon>lamiids</taxon>
        <taxon>Solanales</taxon>
        <taxon>Solanaceae</taxon>
        <taxon>Solanoideae</taxon>
        <taxon>Solaneae</taxon>
        <taxon>Solanum</taxon>
        <taxon>Solanum subgen. Lycopersicon</taxon>
    </lineage>
</organism>
<dbReference type="GO" id="GO:0008017">
    <property type="term" value="F:microtubule binding"/>
    <property type="evidence" value="ECO:0007669"/>
    <property type="project" value="InterPro"/>
</dbReference>